<accession>A0A0U0QQV1</accession>
<dbReference type="AlphaFoldDB" id="A0A0U0QQV1"/>
<dbReference type="Gene3D" id="1.10.230.10">
    <property type="entry name" value="Cytochrome P450-Terp, domain 2"/>
    <property type="match status" value="1"/>
</dbReference>
<proteinExistence type="predicted"/>
<dbReference type="Gene3D" id="1.10.580.10">
    <property type="entry name" value="Citrate Synthase, domain 1"/>
    <property type="match status" value="1"/>
</dbReference>
<dbReference type="PANTHER" id="PTHR11739">
    <property type="entry name" value="CITRATE SYNTHASE"/>
    <property type="match status" value="1"/>
</dbReference>
<dbReference type="EMBL" id="CHKL01000371">
    <property type="protein sequence ID" value="COW64367.1"/>
    <property type="molecule type" value="Genomic_DNA"/>
</dbReference>
<keyword evidence="3" id="KW-0012">Acyltransferase</keyword>
<dbReference type="InterPro" id="IPR036969">
    <property type="entry name" value="Citrate_synthase_sf"/>
</dbReference>
<dbReference type="SUPFAM" id="SSF48256">
    <property type="entry name" value="Citrate synthase"/>
    <property type="match status" value="1"/>
</dbReference>
<dbReference type="Pfam" id="PF00285">
    <property type="entry name" value="Citrate_synt"/>
    <property type="match status" value="1"/>
</dbReference>
<gene>
    <name evidence="3" type="primary">citA</name>
    <name evidence="3" type="ORF">ERS007679_02575</name>
    <name evidence="5" type="ORF">ERS007739_03554</name>
    <name evidence="4" type="ORF">ERS007741_02860</name>
</gene>
<name>A0A0U0QQV1_MYCTX</name>
<dbReference type="Proteomes" id="UP000039021">
    <property type="component" value="Unassembled WGS sequence"/>
</dbReference>
<dbReference type="GO" id="GO:0005829">
    <property type="term" value="C:cytosol"/>
    <property type="evidence" value="ECO:0007669"/>
    <property type="project" value="TreeGrafter"/>
</dbReference>
<dbReference type="EC" id="2.3.3.16" evidence="2"/>
<evidence type="ECO:0000313" key="4">
    <source>
        <dbReference type="EMBL" id="COW64367.1"/>
    </source>
</evidence>
<dbReference type="Proteomes" id="UP000048600">
    <property type="component" value="Unassembled WGS sequence"/>
</dbReference>
<dbReference type="InterPro" id="IPR002020">
    <property type="entry name" value="Citrate_synthase"/>
</dbReference>
<dbReference type="InterPro" id="IPR016142">
    <property type="entry name" value="Citrate_synth-like_lrg_a-sub"/>
</dbReference>
<dbReference type="PANTHER" id="PTHR11739:SF23">
    <property type="entry name" value="CITRATE SYNTHASE 2-RELATED"/>
    <property type="match status" value="1"/>
</dbReference>
<reference evidence="6 7" key="2">
    <citation type="submission" date="2015-03" db="EMBL/GenBank/DDBJ databases">
        <authorList>
            <consortium name="Pathogen Informatics"/>
        </authorList>
    </citation>
    <scope>NUCLEOTIDE SEQUENCE [LARGE SCALE GENOMIC DNA]</scope>
    <source>
        <strain evidence="3 7">G09801536</strain>
        <strain evidence="6">N09902308</strain>
        <strain evidence="4 8">P00601463</strain>
    </source>
</reference>
<dbReference type="GO" id="GO:0036440">
    <property type="term" value="F:citrate synthase activity"/>
    <property type="evidence" value="ECO:0007669"/>
    <property type="project" value="UniProtKB-EC"/>
</dbReference>
<dbReference type="Proteomes" id="UP000045842">
    <property type="component" value="Unassembled WGS sequence"/>
</dbReference>
<comment type="pathway">
    <text evidence="1">Carbohydrate metabolism; tricarboxylic acid cycle.</text>
</comment>
<dbReference type="UniPathway" id="UPA00223"/>
<evidence type="ECO:0000313" key="8">
    <source>
        <dbReference type="Proteomes" id="UP000048600"/>
    </source>
</evidence>
<evidence type="ECO:0000256" key="2">
    <source>
        <dbReference type="ARBA" id="ARBA00012972"/>
    </source>
</evidence>
<dbReference type="EMBL" id="CSBK01001880">
    <property type="protein sequence ID" value="COZ25598.1"/>
    <property type="molecule type" value="Genomic_DNA"/>
</dbReference>
<evidence type="ECO:0000313" key="5">
    <source>
        <dbReference type="EMBL" id="COZ25598.1"/>
    </source>
</evidence>
<evidence type="ECO:0000313" key="7">
    <source>
        <dbReference type="Proteomes" id="UP000045842"/>
    </source>
</evidence>
<dbReference type="EMBL" id="CSAD01000366">
    <property type="protein sequence ID" value="COV84952.1"/>
    <property type="molecule type" value="Genomic_DNA"/>
</dbReference>
<dbReference type="GO" id="GO:0006099">
    <property type="term" value="P:tricarboxylic acid cycle"/>
    <property type="evidence" value="ECO:0007669"/>
    <property type="project" value="UniProtKB-UniPathway"/>
</dbReference>
<dbReference type="GO" id="GO:0005975">
    <property type="term" value="P:carbohydrate metabolic process"/>
    <property type="evidence" value="ECO:0007669"/>
    <property type="project" value="TreeGrafter"/>
</dbReference>
<dbReference type="InterPro" id="IPR016143">
    <property type="entry name" value="Citrate_synth-like_sm_a-sub"/>
</dbReference>
<evidence type="ECO:0000313" key="6">
    <source>
        <dbReference type="Proteomes" id="UP000039021"/>
    </source>
</evidence>
<reference evidence="5" key="1">
    <citation type="submission" date="2015-03" db="EMBL/GenBank/DDBJ databases">
        <authorList>
            <consortium name="Pathogen Informatics"/>
            <person name="Murphy D."/>
        </authorList>
    </citation>
    <scope>NUCLEOTIDE SEQUENCE</scope>
    <source>
        <strain evidence="5">N09902308</strain>
    </source>
</reference>
<sequence length="93" mass="10384">MEQAALSELRERRPDRAIETNVEFWAAVVLDFARVPANMMPAMFTCGRTAGWCAHILEQKRLGKLVRPSAIYVGPGPRSPESVDGWERVLTTA</sequence>
<keyword evidence="3" id="KW-0808">Transferase</keyword>
<protein>
    <recommendedName>
        <fullName evidence="2">citrate synthase (unknown stereospecificity)</fullName>
        <ecNumber evidence="2">2.3.3.16</ecNumber>
    </recommendedName>
</protein>
<organism evidence="3 7">
    <name type="scientific">Mycobacterium tuberculosis</name>
    <dbReference type="NCBI Taxonomy" id="1773"/>
    <lineage>
        <taxon>Bacteria</taxon>
        <taxon>Bacillati</taxon>
        <taxon>Actinomycetota</taxon>
        <taxon>Actinomycetes</taxon>
        <taxon>Mycobacteriales</taxon>
        <taxon>Mycobacteriaceae</taxon>
        <taxon>Mycobacterium</taxon>
        <taxon>Mycobacterium tuberculosis complex</taxon>
    </lineage>
</organism>
<evidence type="ECO:0000313" key="3">
    <source>
        <dbReference type="EMBL" id="COV84952.1"/>
    </source>
</evidence>
<evidence type="ECO:0000256" key="1">
    <source>
        <dbReference type="ARBA" id="ARBA00005163"/>
    </source>
</evidence>